<keyword evidence="4" id="KW-0732">Signal</keyword>
<comment type="caution">
    <text evidence="12">The sequence shown here is derived from an EMBL/GenBank/DDBJ whole genome shotgun (WGS) entry which is preliminary data.</text>
</comment>
<evidence type="ECO:0000256" key="3">
    <source>
        <dbReference type="ARBA" id="ARBA00022692"/>
    </source>
</evidence>
<evidence type="ECO:0000256" key="8">
    <source>
        <dbReference type="ARBA" id="ARBA00023170"/>
    </source>
</evidence>
<evidence type="ECO:0000256" key="4">
    <source>
        <dbReference type="ARBA" id="ARBA00022729"/>
    </source>
</evidence>
<evidence type="ECO:0000313" key="12">
    <source>
        <dbReference type="EMBL" id="KAG7459121.1"/>
    </source>
</evidence>
<dbReference type="InterPro" id="IPR000068">
    <property type="entry name" value="GPCR_3_Ca_sens_rcpt-rel"/>
</dbReference>
<proteinExistence type="predicted"/>
<dbReference type="GO" id="GO:0004930">
    <property type="term" value="F:G protein-coupled receptor activity"/>
    <property type="evidence" value="ECO:0007669"/>
    <property type="project" value="UniProtKB-KW"/>
</dbReference>
<keyword evidence="3" id="KW-0812">Transmembrane</keyword>
<accession>A0AAV6PH94</accession>
<dbReference type="InterPro" id="IPR001828">
    <property type="entry name" value="ANF_lig-bd_rcpt"/>
</dbReference>
<feature type="domain" description="Receptor ligand binding region" evidence="11">
    <location>
        <begin position="1"/>
        <end position="165"/>
    </location>
</feature>
<dbReference type="Proteomes" id="UP000693946">
    <property type="component" value="Unassembled WGS sequence"/>
</dbReference>
<dbReference type="AlphaFoldDB" id="A0AAV6PH94"/>
<protein>
    <submittedName>
        <fullName evidence="12">Extracellular calcium-sensing receptor-like</fullName>
    </submittedName>
</protein>
<evidence type="ECO:0000256" key="5">
    <source>
        <dbReference type="ARBA" id="ARBA00022989"/>
    </source>
</evidence>
<gene>
    <name evidence="12" type="ORF">JOB18_047414</name>
</gene>
<keyword evidence="8 12" id="KW-0675">Receptor</keyword>
<keyword evidence="9" id="KW-0325">Glycoprotein</keyword>
<evidence type="ECO:0000256" key="6">
    <source>
        <dbReference type="ARBA" id="ARBA00023040"/>
    </source>
</evidence>
<dbReference type="Pfam" id="PF01094">
    <property type="entry name" value="ANF_receptor"/>
    <property type="match status" value="2"/>
</dbReference>
<reference evidence="12 13" key="1">
    <citation type="journal article" date="2021" name="Sci. Rep.">
        <title>Chromosome anchoring in Senegalese sole (Solea senegalensis) reveals sex-associated markers and genome rearrangements in flatfish.</title>
        <authorList>
            <person name="Guerrero-Cozar I."/>
            <person name="Gomez-Garrido J."/>
            <person name="Berbel C."/>
            <person name="Martinez-Blanch J.F."/>
            <person name="Alioto T."/>
            <person name="Claros M.G."/>
            <person name="Gagnaire P.A."/>
            <person name="Manchado M."/>
        </authorList>
    </citation>
    <scope>NUCLEOTIDE SEQUENCE [LARGE SCALE GENOMIC DNA]</scope>
    <source>
        <strain evidence="12">Sse05_10M</strain>
    </source>
</reference>
<feature type="domain" description="Receptor ligand binding region" evidence="11">
    <location>
        <begin position="217"/>
        <end position="587"/>
    </location>
</feature>
<keyword evidence="10" id="KW-0807">Transducer</keyword>
<dbReference type="EMBL" id="JAGKHQ010001261">
    <property type="protein sequence ID" value="KAG7459121.1"/>
    <property type="molecule type" value="Genomic_DNA"/>
</dbReference>
<name>A0AAV6PH94_SOLSE</name>
<evidence type="ECO:0000256" key="1">
    <source>
        <dbReference type="ARBA" id="ARBA00004651"/>
    </source>
</evidence>
<evidence type="ECO:0000313" key="13">
    <source>
        <dbReference type="Proteomes" id="UP000693946"/>
    </source>
</evidence>
<dbReference type="FunFam" id="3.40.50.2300:FF:000682">
    <property type="entry name" value="Vomeronasal 2 receptor, x4"/>
    <property type="match status" value="1"/>
</dbReference>
<dbReference type="PANTHER" id="PTHR24061">
    <property type="entry name" value="CALCIUM-SENSING RECEPTOR-RELATED"/>
    <property type="match status" value="1"/>
</dbReference>
<keyword evidence="2" id="KW-1003">Cell membrane</keyword>
<evidence type="ECO:0000256" key="2">
    <source>
        <dbReference type="ARBA" id="ARBA00022475"/>
    </source>
</evidence>
<keyword evidence="7" id="KW-0472">Membrane</keyword>
<keyword evidence="5" id="KW-1133">Transmembrane helix</keyword>
<comment type="subcellular location">
    <subcellularLocation>
        <location evidence="1">Cell membrane</location>
        <topology evidence="1">Multi-pass membrane protein</topology>
    </subcellularLocation>
</comment>
<evidence type="ECO:0000256" key="10">
    <source>
        <dbReference type="ARBA" id="ARBA00023224"/>
    </source>
</evidence>
<dbReference type="PANTHER" id="PTHR24061:SF418">
    <property type="entry name" value="C-FAMILY ODORANT RECEPTOR OLFCQ19-RELATED"/>
    <property type="match status" value="1"/>
</dbReference>
<organism evidence="12 13">
    <name type="scientific">Solea senegalensis</name>
    <name type="common">Senegalese sole</name>
    <dbReference type="NCBI Taxonomy" id="28829"/>
    <lineage>
        <taxon>Eukaryota</taxon>
        <taxon>Metazoa</taxon>
        <taxon>Chordata</taxon>
        <taxon>Craniata</taxon>
        <taxon>Vertebrata</taxon>
        <taxon>Euteleostomi</taxon>
        <taxon>Actinopterygii</taxon>
        <taxon>Neopterygii</taxon>
        <taxon>Teleostei</taxon>
        <taxon>Neoteleostei</taxon>
        <taxon>Acanthomorphata</taxon>
        <taxon>Carangaria</taxon>
        <taxon>Pleuronectiformes</taxon>
        <taxon>Pleuronectoidei</taxon>
        <taxon>Soleidae</taxon>
        <taxon>Solea</taxon>
    </lineage>
</organism>
<keyword evidence="13" id="KW-1185">Reference proteome</keyword>
<dbReference type="GO" id="GO:0005886">
    <property type="term" value="C:plasma membrane"/>
    <property type="evidence" value="ECO:0007669"/>
    <property type="project" value="UniProtKB-SubCell"/>
</dbReference>
<evidence type="ECO:0000256" key="9">
    <source>
        <dbReference type="ARBA" id="ARBA00023180"/>
    </source>
</evidence>
<dbReference type="FunFam" id="3.40.50.2300:FF:000016">
    <property type="entry name" value="Taste 1 receptor member 2"/>
    <property type="match status" value="1"/>
</dbReference>
<keyword evidence="6" id="KW-0297">G-protein coupled receptor</keyword>
<evidence type="ECO:0000256" key="7">
    <source>
        <dbReference type="ARBA" id="ARBA00023136"/>
    </source>
</evidence>
<sequence>MEEVVRQNVTGLQWMASEAWTLAPELQTPHLMPYLGGTLGIAILRGEMPGFRDFLLQIRPDQHHNTRTGNNVVNQFWEHTFQCRFAPPPAGWVEARGELCTGQEVIENVETDFLDDSDLRPEYNVYKAVYALAYALDDILQCEPGRGPFSNNTCAHLQRMEPWQGQFHVNGMHKTGDVILGGLFAVNTISTDPDLSFTSEPQTSDCYGFDIVGFRLAQSMAFAIDEINRNSNLLPNVTLGYSLYDNCAQLGIGFRAALTLVSGQEEQVTLEENCVGTPPVLGIVGGASSRRSIAISTVLGLYSMPLVSYYATCSCLSDRQKFPSFFRTIPSDAFQVNAMIQILKHFGWTWSGLIISDDDYGVHAARSFHSDLGPAGGGCLAYTEILPWGDDPAELRRIVDVMRKSTARVVIVFAHKIDMVNLMEEVVRQNVTGLQWMASEAWTLAPELQTPHLMPYLGGTLGIAILRGEMPGFRDFLLQIRPDQHHNTRTGNDVVNQFWEHTFQCRFAPPPAGWVEARGELCTGQEVIENVETDFLDDSDLRPEYNVYKAVYALAYALDDILQCEPGRGPFSNNTCAHLQRMEPWQVRYQFTLKSFNLT</sequence>
<evidence type="ECO:0000259" key="11">
    <source>
        <dbReference type="Pfam" id="PF01094"/>
    </source>
</evidence>